<reference evidence="1 2" key="1">
    <citation type="journal article" date="2015" name="Nature">
        <title>rRNA introns, odd ribosomes, and small enigmatic genomes across a large radiation of phyla.</title>
        <authorList>
            <person name="Brown C.T."/>
            <person name="Hug L.A."/>
            <person name="Thomas B.C."/>
            <person name="Sharon I."/>
            <person name="Castelle C.J."/>
            <person name="Singh A."/>
            <person name="Wilkins M.J."/>
            <person name="Williams K.H."/>
            <person name="Banfield J.F."/>
        </authorList>
    </citation>
    <scope>NUCLEOTIDE SEQUENCE [LARGE SCALE GENOMIC DNA]</scope>
</reference>
<organism evidence="1 2">
    <name type="scientific">Candidatus Collierbacteria bacterium GW2011_GWB2_44_22</name>
    <dbReference type="NCBI Taxonomy" id="1618387"/>
    <lineage>
        <taxon>Bacteria</taxon>
        <taxon>Candidatus Collieribacteriota</taxon>
    </lineage>
</organism>
<dbReference type="Proteomes" id="UP000034006">
    <property type="component" value="Unassembled WGS sequence"/>
</dbReference>
<dbReference type="STRING" id="1618387.UW44_C0022G0012"/>
<evidence type="ECO:0000313" key="2">
    <source>
        <dbReference type="Proteomes" id="UP000034006"/>
    </source>
</evidence>
<gene>
    <name evidence="1" type="ORF">UW44_C0022G0012</name>
</gene>
<evidence type="ECO:0000313" key="1">
    <source>
        <dbReference type="EMBL" id="KKT50936.1"/>
    </source>
</evidence>
<accession>A0A0G1HUX7</accession>
<sequence length="157" mass="18039">MAPYNFDDVFEKFQHLLSVLKAEGVEIVPVLRKNEFYKPGYHGREQRRYDEAFLCLMLKGESPAICYLETATFGPGSQVQKLAGNTEDADLQKITLLTTEKFKQALSGGMFFPTRLPEPSKFDMQEKSRARNTIFSAIQTLYNFVQYKKLAKIYMEG</sequence>
<comment type="caution">
    <text evidence="1">The sequence shown here is derived from an EMBL/GenBank/DDBJ whole genome shotgun (WGS) entry which is preliminary data.</text>
</comment>
<protein>
    <submittedName>
        <fullName evidence="1">Uncharacterized protein</fullName>
    </submittedName>
</protein>
<name>A0A0G1HUX7_9BACT</name>
<dbReference type="EMBL" id="LCIH01000022">
    <property type="protein sequence ID" value="KKT50936.1"/>
    <property type="molecule type" value="Genomic_DNA"/>
</dbReference>
<proteinExistence type="predicted"/>
<dbReference type="AlphaFoldDB" id="A0A0G1HUX7"/>